<dbReference type="AlphaFoldDB" id="A0AA38PR13"/>
<gene>
    <name evidence="3" type="ORF">F5890DRAFT_1543006</name>
</gene>
<organism evidence="3 4">
    <name type="scientific">Lentinula detonsa</name>
    <dbReference type="NCBI Taxonomy" id="2804962"/>
    <lineage>
        <taxon>Eukaryota</taxon>
        <taxon>Fungi</taxon>
        <taxon>Dikarya</taxon>
        <taxon>Basidiomycota</taxon>
        <taxon>Agaricomycotina</taxon>
        <taxon>Agaricomycetes</taxon>
        <taxon>Agaricomycetidae</taxon>
        <taxon>Agaricales</taxon>
        <taxon>Marasmiineae</taxon>
        <taxon>Omphalotaceae</taxon>
        <taxon>Lentinula</taxon>
    </lineage>
</organism>
<feature type="compositionally biased region" description="Basic and acidic residues" evidence="1">
    <location>
        <begin position="129"/>
        <end position="143"/>
    </location>
</feature>
<reference evidence="3" key="1">
    <citation type="submission" date="2022-08" db="EMBL/GenBank/DDBJ databases">
        <authorList>
            <consortium name="DOE Joint Genome Institute"/>
            <person name="Min B."/>
            <person name="Riley R."/>
            <person name="Sierra-Patev S."/>
            <person name="Naranjo-Ortiz M."/>
            <person name="Looney B."/>
            <person name="Konkel Z."/>
            <person name="Slot J.C."/>
            <person name="Sakamoto Y."/>
            <person name="Steenwyk J.L."/>
            <person name="Rokas A."/>
            <person name="Carro J."/>
            <person name="Camarero S."/>
            <person name="Ferreira P."/>
            <person name="Molpeceres G."/>
            <person name="Ruiz-Duenas F.J."/>
            <person name="Serrano A."/>
            <person name="Henrissat B."/>
            <person name="Drula E."/>
            <person name="Hughes K.W."/>
            <person name="Mata J.L."/>
            <person name="Ishikawa N.K."/>
            <person name="Vargas-Isla R."/>
            <person name="Ushijima S."/>
            <person name="Smith C.A."/>
            <person name="Ahrendt S."/>
            <person name="Andreopoulos W."/>
            <person name="He G."/>
            <person name="Labutti K."/>
            <person name="Lipzen A."/>
            <person name="Ng V."/>
            <person name="Sandor L."/>
            <person name="Barry K."/>
            <person name="Martinez A.T."/>
            <person name="Xiao Y."/>
            <person name="Gibbons J.G."/>
            <person name="Terashima K."/>
            <person name="Hibbett D.S."/>
            <person name="Grigoriev I.V."/>
        </authorList>
    </citation>
    <scope>NUCLEOTIDE SEQUENCE</scope>
    <source>
        <strain evidence="3">TFB7829</strain>
    </source>
</reference>
<accession>A0AA38PR13</accession>
<evidence type="ECO:0000256" key="2">
    <source>
        <dbReference type="SAM" id="SignalP"/>
    </source>
</evidence>
<name>A0AA38PR13_9AGAR</name>
<keyword evidence="2" id="KW-0732">Signal</keyword>
<feature type="region of interest" description="Disordered" evidence="1">
    <location>
        <begin position="126"/>
        <end position="152"/>
    </location>
</feature>
<evidence type="ECO:0000313" key="4">
    <source>
        <dbReference type="Proteomes" id="UP001163850"/>
    </source>
</evidence>
<comment type="caution">
    <text evidence="3">The sequence shown here is derived from an EMBL/GenBank/DDBJ whole genome shotgun (WGS) entry which is preliminary data.</text>
</comment>
<evidence type="ECO:0000313" key="3">
    <source>
        <dbReference type="EMBL" id="KAJ3980147.1"/>
    </source>
</evidence>
<sequence length="152" mass="16769">MTFVIGVPWLIATIYWPCSSVDTLYLTGLEASGEGVFFQMNDISNPLGASRSLAATSLIKALTFLSMAALYSAVRCSWIPSKGCASNSIVNSMPEAGPARMPTIAVSRVYKIHCVKDRMESIRGSMDSLRSKELETQRRREQNRAQGMWRVA</sequence>
<feature type="signal peptide" evidence="2">
    <location>
        <begin position="1"/>
        <end position="20"/>
    </location>
</feature>
<protein>
    <submittedName>
        <fullName evidence="3">Uncharacterized protein</fullName>
    </submittedName>
</protein>
<dbReference type="EMBL" id="MU802220">
    <property type="protein sequence ID" value="KAJ3980147.1"/>
    <property type="molecule type" value="Genomic_DNA"/>
</dbReference>
<evidence type="ECO:0000256" key="1">
    <source>
        <dbReference type="SAM" id="MobiDB-lite"/>
    </source>
</evidence>
<feature type="chain" id="PRO_5041355190" evidence="2">
    <location>
        <begin position="21"/>
        <end position="152"/>
    </location>
</feature>
<proteinExistence type="predicted"/>
<dbReference type="Proteomes" id="UP001163850">
    <property type="component" value="Unassembled WGS sequence"/>
</dbReference>